<organism evidence="1 2">
    <name type="scientific">Armillaria solidipes</name>
    <dbReference type="NCBI Taxonomy" id="1076256"/>
    <lineage>
        <taxon>Eukaryota</taxon>
        <taxon>Fungi</taxon>
        <taxon>Dikarya</taxon>
        <taxon>Basidiomycota</taxon>
        <taxon>Agaricomycotina</taxon>
        <taxon>Agaricomycetes</taxon>
        <taxon>Agaricomycetidae</taxon>
        <taxon>Agaricales</taxon>
        <taxon>Marasmiineae</taxon>
        <taxon>Physalacriaceae</taxon>
        <taxon>Armillaria</taxon>
    </lineage>
</organism>
<protein>
    <submittedName>
        <fullName evidence="1">Uncharacterized protein</fullName>
    </submittedName>
</protein>
<evidence type="ECO:0000313" key="1">
    <source>
        <dbReference type="EMBL" id="PBK75392.1"/>
    </source>
</evidence>
<gene>
    <name evidence="1" type="ORF">ARMSODRAFT_876864</name>
</gene>
<keyword evidence="2" id="KW-1185">Reference proteome</keyword>
<reference evidence="2" key="1">
    <citation type="journal article" date="2017" name="Nat. Ecol. Evol.">
        <title>Genome expansion and lineage-specific genetic innovations in the forest pathogenic fungi Armillaria.</title>
        <authorList>
            <person name="Sipos G."/>
            <person name="Prasanna A.N."/>
            <person name="Walter M.C."/>
            <person name="O'Connor E."/>
            <person name="Balint B."/>
            <person name="Krizsan K."/>
            <person name="Kiss B."/>
            <person name="Hess J."/>
            <person name="Varga T."/>
            <person name="Slot J."/>
            <person name="Riley R."/>
            <person name="Boka B."/>
            <person name="Rigling D."/>
            <person name="Barry K."/>
            <person name="Lee J."/>
            <person name="Mihaltcheva S."/>
            <person name="LaButti K."/>
            <person name="Lipzen A."/>
            <person name="Waldron R."/>
            <person name="Moloney N.M."/>
            <person name="Sperisen C."/>
            <person name="Kredics L."/>
            <person name="Vagvoelgyi C."/>
            <person name="Patrignani A."/>
            <person name="Fitzpatrick D."/>
            <person name="Nagy I."/>
            <person name="Doyle S."/>
            <person name="Anderson J.B."/>
            <person name="Grigoriev I.V."/>
            <person name="Gueldener U."/>
            <person name="Muensterkoetter M."/>
            <person name="Nagy L.G."/>
        </authorList>
    </citation>
    <scope>NUCLEOTIDE SEQUENCE [LARGE SCALE GENOMIC DNA]</scope>
    <source>
        <strain evidence="2">28-4</strain>
    </source>
</reference>
<dbReference type="Proteomes" id="UP000218334">
    <property type="component" value="Unassembled WGS sequence"/>
</dbReference>
<name>A0A2H3C822_9AGAR</name>
<proteinExistence type="predicted"/>
<dbReference type="EMBL" id="KZ293417">
    <property type="protein sequence ID" value="PBK75392.1"/>
    <property type="molecule type" value="Genomic_DNA"/>
</dbReference>
<dbReference type="AlphaFoldDB" id="A0A2H3C822"/>
<evidence type="ECO:0000313" key="2">
    <source>
        <dbReference type="Proteomes" id="UP000218334"/>
    </source>
</evidence>
<feature type="non-terminal residue" evidence="1">
    <location>
        <position position="1"/>
    </location>
</feature>
<sequence length="51" mass="5991">LWQDVILGFGGKWKGFFAKLKQYDSLNPKIDAYIWLLHHLFLNTINDDILA</sequence>
<accession>A0A2H3C822</accession>